<protein>
    <submittedName>
        <fullName evidence="2">Capsule polysaccharide export protein KpsE/RkpR</fullName>
    </submittedName>
</protein>
<sequence length="83" mass="9186">MEHQLSNATTSIKAGKDFQADLIDELRRQLALLEAKLAFVKDTSEMDPHSAKAVAYSNLLRAHAAGHIFDDASRDVKEHLSPE</sequence>
<gene>
    <name evidence="2" type="ORF">QF025_000002</name>
</gene>
<name>A0ABD5C7L7_9BURK</name>
<dbReference type="RefSeq" id="WP_310029400.1">
    <property type="nucleotide sequence ID" value="NZ_JAVIZN010000001.1"/>
</dbReference>
<organism evidence="2 3">
    <name type="scientific">Paraburkholderia graminis</name>
    <dbReference type="NCBI Taxonomy" id="60548"/>
    <lineage>
        <taxon>Bacteria</taxon>
        <taxon>Pseudomonadati</taxon>
        <taxon>Pseudomonadota</taxon>
        <taxon>Betaproteobacteria</taxon>
        <taxon>Burkholderiales</taxon>
        <taxon>Burkholderiaceae</taxon>
        <taxon>Paraburkholderia</taxon>
    </lineage>
</organism>
<evidence type="ECO:0000256" key="1">
    <source>
        <dbReference type="SAM" id="Coils"/>
    </source>
</evidence>
<dbReference type="AlphaFoldDB" id="A0ABD5C7L7"/>
<comment type="caution">
    <text evidence="2">The sequence shown here is derived from an EMBL/GenBank/DDBJ whole genome shotgun (WGS) entry which is preliminary data.</text>
</comment>
<evidence type="ECO:0000313" key="3">
    <source>
        <dbReference type="Proteomes" id="UP001245184"/>
    </source>
</evidence>
<keyword evidence="1" id="KW-0175">Coiled coil</keyword>
<evidence type="ECO:0000313" key="2">
    <source>
        <dbReference type="EMBL" id="MDR6201282.1"/>
    </source>
</evidence>
<reference evidence="2 3" key="1">
    <citation type="submission" date="2023-08" db="EMBL/GenBank/DDBJ databases">
        <title>Genome sequencing of plant associated microbes to promote plant fitness in Sorghum bicolor and Oryza sativa.</title>
        <authorList>
            <person name="Coleman-Derr D."/>
        </authorList>
    </citation>
    <scope>NUCLEOTIDE SEQUENCE [LARGE SCALE GENOMIC DNA]</scope>
    <source>
        <strain evidence="2 3">SLBN-33</strain>
    </source>
</reference>
<proteinExistence type="predicted"/>
<dbReference type="Proteomes" id="UP001245184">
    <property type="component" value="Unassembled WGS sequence"/>
</dbReference>
<accession>A0ABD5C7L7</accession>
<feature type="coiled-coil region" evidence="1">
    <location>
        <begin position="16"/>
        <end position="43"/>
    </location>
</feature>
<dbReference type="EMBL" id="JAVIZN010000001">
    <property type="protein sequence ID" value="MDR6201282.1"/>
    <property type="molecule type" value="Genomic_DNA"/>
</dbReference>